<dbReference type="PRINTS" id="PR01713">
    <property type="entry name" value="NUCEPIMERASE"/>
</dbReference>
<evidence type="ECO:0000313" key="3">
    <source>
        <dbReference type="EMBL" id="AKD01991.1"/>
    </source>
</evidence>
<dbReference type="Gene3D" id="3.40.50.720">
    <property type="entry name" value="NAD(P)-binding Rossmann-like Domain"/>
    <property type="match status" value="1"/>
</dbReference>
<evidence type="ECO:0000256" key="1">
    <source>
        <dbReference type="ARBA" id="ARBA00023027"/>
    </source>
</evidence>
<evidence type="ECO:0000313" key="4">
    <source>
        <dbReference type="Proteomes" id="UP000033109"/>
    </source>
</evidence>
<keyword evidence="4" id="KW-1185">Reference proteome</keyword>
<organism evidence="3 4">
    <name type="scientific">Pontibacter korlensis</name>
    <dbReference type="NCBI Taxonomy" id="400092"/>
    <lineage>
        <taxon>Bacteria</taxon>
        <taxon>Pseudomonadati</taxon>
        <taxon>Bacteroidota</taxon>
        <taxon>Cytophagia</taxon>
        <taxon>Cytophagales</taxon>
        <taxon>Hymenobacteraceae</taxon>
        <taxon>Pontibacter</taxon>
    </lineage>
</organism>
<accession>A0A0E3UVN8</accession>
<proteinExistence type="predicted"/>
<dbReference type="InterPro" id="IPR001509">
    <property type="entry name" value="Epimerase_deHydtase"/>
</dbReference>
<dbReference type="Proteomes" id="UP000033109">
    <property type="component" value="Chromosome"/>
</dbReference>
<dbReference type="AlphaFoldDB" id="A0A0E3UVN8"/>
<dbReference type="HOGENOM" id="CLU_007383_1_7_10"/>
<dbReference type="Pfam" id="PF01370">
    <property type="entry name" value="Epimerase"/>
    <property type="match status" value="1"/>
</dbReference>
<keyword evidence="1" id="KW-0520">NAD</keyword>
<evidence type="ECO:0000259" key="2">
    <source>
        <dbReference type="Pfam" id="PF01370"/>
    </source>
</evidence>
<reference evidence="3 4" key="1">
    <citation type="journal article" date="2015" name="Sci. Rep.">
        <title>Unraveling adaptation of Pontibacter korlensis to radiation and infertility in desert through complete genome and comparative transcriptomic analysis.</title>
        <authorList>
            <person name="Dai J."/>
            <person name="Dai W."/>
            <person name="Qiu C."/>
            <person name="Yang Z."/>
            <person name="Zhang Y."/>
            <person name="Zhou M."/>
            <person name="Zhang L."/>
            <person name="Fang C."/>
            <person name="Gao Q."/>
            <person name="Yang Q."/>
            <person name="Li X."/>
            <person name="Wang Z."/>
            <person name="Wang Z."/>
            <person name="Jia Z."/>
            <person name="Chen X."/>
        </authorList>
    </citation>
    <scope>NUCLEOTIDE SEQUENCE [LARGE SCALE GENOMIC DNA]</scope>
    <source>
        <strain evidence="3 4">X14-1T</strain>
    </source>
</reference>
<dbReference type="EMBL" id="CP009621">
    <property type="protein sequence ID" value="AKD01991.1"/>
    <property type="molecule type" value="Genomic_DNA"/>
</dbReference>
<dbReference type="OrthoDB" id="9810015at2"/>
<gene>
    <name evidence="3" type="ORF">PKOR_01080</name>
</gene>
<dbReference type="PANTHER" id="PTHR43574">
    <property type="entry name" value="EPIMERASE-RELATED"/>
    <property type="match status" value="1"/>
</dbReference>
<sequence>MGAKFRILLTGSAGFIGHHLMLALQRHGHYVVGLDNLNSYYDPKLKHERLTQQGFKPEAVQQQVLLQRNVNATTYFVQLDLADATNLQQLFAEQAFDIVINLAAQAGVRHSIDHPEEYVKSNLVGFANLLECCRRHRIKHLLFASSSSVYGLNEQSPFSTSHRTDSPVSFYAATKKANEVMAHSYAHLYGIPTTGLRFFTVYGPWGRPDMAYYSFTKAIVEGTPIRIFNHGDMLRAFTYVDDVVESILHLLQVQPQHGSVPYKLYNIGNNKPEQLLEMVAILERLLQLKAKLDLQPMQPGDVQATYADVDDLILATGFRPRTSLDEGLSRFMAWFREYHQVEAEPQLLTKR</sequence>
<dbReference type="InterPro" id="IPR036291">
    <property type="entry name" value="NAD(P)-bd_dom_sf"/>
</dbReference>
<dbReference type="SUPFAM" id="SSF51735">
    <property type="entry name" value="NAD(P)-binding Rossmann-fold domains"/>
    <property type="match status" value="1"/>
</dbReference>
<protein>
    <recommendedName>
        <fullName evidence="2">NAD-dependent epimerase/dehydratase domain-containing protein</fullName>
    </recommendedName>
</protein>
<dbReference type="STRING" id="400092.PKOR_01080"/>
<dbReference type="PATRIC" id="fig|400092.3.peg.246"/>
<dbReference type="RefSeq" id="WP_046308697.1">
    <property type="nucleotide sequence ID" value="NZ_CBCSCY010000020.1"/>
</dbReference>
<dbReference type="KEGG" id="pko:PKOR_01080"/>
<feature type="domain" description="NAD-dependent epimerase/dehydratase" evidence="2">
    <location>
        <begin position="7"/>
        <end position="268"/>
    </location>
</feature>
<name>A0A0E3UVN8_9BACT</name>